<name>A0A2N3I9Q3_9BACT</name>
<dbReference type="OrthoDB" id="9905854at2"/>
<reference evidence="1 2" key="1">
    <citation type="submission" date="2017-06" db="EMBL/GenBank/DDBJ databases">
        <title>Raineya orbicola gen. nov., sp. nov. a slightly thermophilic bacterium of the phylum Bacteroidetes and the description of Raineyaceae fam. nov.</title>
        <authorList>
            <person name="Albuquerque L."/>
            <person name="Polonia A.R.M."/>
            <person name="Barroso C."/>
            <person name="Froufe H.J.C."/>
            <person name="Lage O."/>
            <person name="Lobo-Da-Cunha A."/>
            <person name="Egas C."/>
            <person name="Da Costa M.S."/>
        </authorList>
    </citation>
    <scope>NUCLEOTIDE SEQUENCE [LARGE SCALE GENOMIC DNA]</scope>
    <source>
        <strain evidence="1 2">SPSPC-11</strain>
    </source>
</reference>
<dbReference type="Proteomes" id="UP000233387">
    <property type="component" value="Unassembled WGS sequence"/>
</dbReference>
<accession>A0A2N3I9Q3</accession>
<keyword evidence="2" id="KW-1185">Reference proteome</keyword>
<organism evidence="1 2">
    <name type="scientific">Raineya orbicola</name>
    <dbReference type="NCBI Taxonomy" id="2016530"/>
    <lineage>
        <taxon>Bacteria</taxon>
        <taxon>Pseudomonadati</taxon>
        <taxon>Bacteroidota</taxon>
        <taxon>Cytophagia</taxon>
        <taxon>Cytophagales</taxon>
        <taxon>Raineyaceae</taxon>
        <taxon>Raineya</taxon>
    </lineage>
</organism>
<proteinExistence type="predicted"/>
<sequence>MCGIRFNHEKFAHQCYHCGKLALQEELFFFQKKGIWLCEECLEKEEQNNKGIIEKSSNLKE</sequence>
<evidence type="ECO:0000313" key="1">
    <source>
        <dbReference type="EMBL" id="PKQ67027.1"/>
    </source>
</evidence>
<dbReference type="EMBL" id="NKXO01000039">
    <property type="protein sequence ID" value="PKQ67027.1"/>
    <property type="molecule type" value="Genomic_DNA"/>
</dbReference>
<protein>
    <submittedName>
        <fullName evidence="1">Uncharacterized protein</fullName>
    </submittedName>
</protein>
<dbReference type="AlphaFoldDB" id="A0A2N3I9Q3"/>
<comment type="caution">
    <text evidence="1">The sequence shown here is derived from an EMBL/GenBank/DDBJ whole genome shotgun (WGS) entry which is preliminary data.</text>
</comment>
<gene>
    <name evidence="1" type="ORF">Rain11_2190</name>
</gene>
<evidence type="ECO:0000313" key="2">
    <source>
        <dbReference type="Proteomes" id="UP000233387"/>
    </source>
</evidence>